<dbReference type="Gene3D" id="2.10.70.10">
    <property type="entry name" value="Complement Module, domain 1"/>
    <property type="match status" value="1"/>
</dbReference>
<dbReference type="InterPro" id="IPR035976">
    <property type="entry name" value="Sushi/SCR/CCP_sf"/>
</dbReference>
<keyword evidence="6" id="KW-1185">Reference proteome</keyword>
<feature type="region of interest" description="Disordered" evidence="3">
    <location>
        <begin position="134"/>
        <end position="163"/>
    </location>
</feature>
<evidence type="ECO:0000259" key="5">
    <source>
        <dbReference type="PROSITE" id="PS50923"/>
    </source>
</evidence>
<dbReference type="Proteomes" id="UP000694844">
    <property type="component" value="Chromosome 9"/>
</dbReference>
<sequence length="362" mass="40182">MTVVCPRLNPFAADPIVITSLNQYELRLSTYDRKPGAEVTLTCVDDLQLQGQSIITCQDDGNWNFDSRPYCAKPSLYGNPTAEDLTTHDLPDSAKVLIGVLVAVTLVVTVILVYFSCLIRRKMNELQKHQRLKEDFSPADQENKRIGGQGLLNNNTNNSPRGQQTLFDFDYVAISSSDSSVNVNRNNSSKSHSSNSKRGTTTPRTSSKRDTSTKSSPKPKIKLTNHRQKTRRHSETISSKSNTLADKAFHPVNIGLLGDSKRLNSKRQRSHSEVGCDNTTLTSPSPSSEIGYPKHNKTNQSNSVAPIFSISGRNNASLHRGSISLGEEDTHHTDLTEINTDAICYGRDPFLWKSVPRDWNSH</sequence>
<evidence type="ECO:0000256" key="4">
    <source>
        <dbReference type="SAM" id="Phobius"/>
    </source>
</evidence>
<comment type="caution">
    <text evidence="2">Lacks conserved residue(s) required for the propagation of feature annotation.</text>
</comment>
<feature type="compositionally biased region" description="Low complexity" evidence="3">
    <location>
        <begin position="179"/>
        <end position="205"/>
    </location>
</feature>
<dbReference type="PROSITE" id="PS50923">
    <property type="entry name" value="SUSHI"/>
    <property type="match status" value="1"/>
</dbReference>
<dbReference type="SUPFAM" id="SSF57535">
    <property type="entry name" value="Complement control module/SCR domain"/>
    <property type="match status" value="1"/>
</dbReference>
<accession>A0A8B8BZV2</accession>
<dbReference type="RefSeq" id="XP_022308918.1">
    <property type="nucleotide sequence ID" value="XM_022453210.1"/>
</dbReference>
<keyword evidence="4" id="KW-0812">Transmembrane</keyword>
<dbReference type="InterPro" id="IPR000436">
    <property type="entry name" value="Sushi_SCR_CCP_dom"/>
</dbReference>
<dbReference type="Pfam" id="PF00084">
    <property type="entry name" value="Sushi"/>
    <property type="match status" value="1"/>
</dbReference>
<keyword evidence="1" id="KW-1015">Disulfide bond</keyword>
<keyword evidence="2" id="KW-0768">Sushi</keyword>
<feature type="compositionally biased region" description="Polar residues" evidence="3">
    <location>
        <begin position="277"/>
        <end position="288"/>
    </location>
</feature>
<keyword evidence="4" id="KW-1133">Transmembrane helix</keyword>
<name>A0A8B8BZV2_CRAVI</name>
<evidence type="ECO:0000313" key="6">
    <source>
        <dbReference type="Proteomes" id="UP000694844"/>
    </source>
</evidence>
<dbReference type="AlphaFoldDB" id="A0A8B8BZV2"/>
<feature type="region of interest" description="Disordered" evidence="3">
    <location>
        <begin position="259"/>
        <end position="301"/>
    </location>
</feature>
<feature type="compositionally biased region" description="Basic and acidic residues" evidence="3">
    <location>
        <begin position="134"/>
        <end position="145"/>
    </location>
</feature>
<dbReference type="KEGG" id="cvn:111114748"/>
<feature type="compositionally biased region" description="Basic residues" evidence="3">
    <location>
        <begin position="217"/>
        <end position="232"/>
    </location>
</feature>
<evidence type="ECO:0000256" key="2">
    <source>
        <dbReference type="PROSITE-ProRule" id="PRU00302"/>
    </source>
</evidence>
<keyword evidence="4" id="KW-0472">Membrane</keyword>
<dbReference type="OrthoDB" id="6086550at2759"/>
<gene>
    <name evidence="7" type="primary">LOC111114748</name>
</gene>
<feature type="domain" description="Sushi" evidence="5">
    <location>
        <begin position="3"/>
        <end position="73"/>
    </location>
</feature>
<feature type="transmembrane region" description="Helical" evidence="4">
    <location>
        <begin position="96"/>
        <end position="119"/>
    </location>
</feature>
<feature type="region of interest" description="Disordered" evidence="3">
    <location>
        <begin position="179"/>
        <end position="244"/>
    </location>
</feature>
<evidence type="ECO:0000256" key="1">
    <source>
        <dbReference type="ARBA" id="ARBA00023157"/>
    </source>
</evidence>
<dbReference type="GeneID" id="111114748"/>
<proteinExistence type="predicted"/>
<dbReference type="CDD" id="cd00033">
    <property type="entry name" value="CCP"/>
    <property type="match status" value="1"/>
</dbReference>
<protein>
    <submittedName>
        <fullName evidence="7">Uncharacterized protein LOC111114748</fullName>
    </submittedName>
</protein>
<reference evidence="7" key="1">
    <citation type="submission" date="2025-08" db="UniProtKB">
        <authorList>
            <consortium name="RefSeq"/>
        </authorList>
    </citation>
    <scope>IDENTIFICATION</scope>
    <source>
        <tissue evidence="7">Whole sample</tissue>
    </source>
</reference>
<organism evidence="6 7">
    <name type="scientific">Crassostrea virginica</name>
    <name type="common">Eastern oyster</name>
    <dbReference type="NCBI Taxonomy" id="6565"/>
    <lineage>
        <taxon>Eukaryota</taxon>
        <taxon>Metazoa</taxon>
        <taxon>Spiralia</taxon>
        <taxon>Lophotrochozoa</taxon>
        <taxon>Mollusca</taxon>
        <taxon>Bivalvia</taxon>
        <taxon>Autobranchia</taxon>
        <taxon>Pteriomorphia</taxon>
        <taxon>Ostreida</taxon>
        <taxon>Ostreoidea</taxon>
        <taxon>Ostreidae</taxon>
        <taxon>Crassostrea</taxon>
    </lineage>
</organism>
<evidence type="ECO:0000313" key="7">
    <source>
        <dbReference type="RefSeq" id="XP_022308918.1"/>
    </source>
</evidence>
<evidence type="ECO:0000256" key="3">
    <source>
        <dbReference type="SAM" id="MobiDB-lite"/>
    </source>
</evidence>